<dbReference type="EMBL" id="MDYP01000005">
    <property type="protein sequence ID" value="OQE09849.1"/>
    <property type="molecule type" value="Genomic_DNA"/>
</dbReference>
<name>A0A1V6S810_9EURO</name>
<dbReference type="GO" id="GO:0046872">
    <property type="term" value="F:metal ion binding"/>
    <property type="evidence" value="ECO:0007669"/>
    <property type="project" value="UniProtKB-KW"/>
</dbReference>
<dbReference type="InterPro" id="IPR036704">
    <property type="entry name" value="RraA/RraA-like_sf"/>
</dbReference>
<keyword evidence="1" id="KW-0460">Magnesium</keyword>
<dbReference type="AlphaFoldDB" id="A0A1V6S810"/>
<accession>A0A1V6S810</accession>
<dbReference type="Proteomes" id="UP000191518">
    <property type="component" value="Unassembled WGS sequence"/>
</dbReference>
<feature type="binding site" evidence="1">
    <location>
        <position position="194"/>
    </location>
    <ligand>
        <name>Mg(2+)</name>
        <dbReference type="ChEBI" id="CHEBI:18420"/>
    </ligand>
</feature>
<protein>
    <recommendedName>
        <fullName evidence="4">DlpA domain-containing protein</fullName>
    </recommendedName>
</protein>
<sequence length="293" mass="31407">MDLWLIIYSSITYCINRALYNTTVYTNSTANYPSHRELLHLNTMTTLNEQLATLTENYSPCDVSDALIKLQKAPEGSTARAGYLADLVPFSPTTGWNETMAKVAAPATTFKFLAKNVSPPSIATENPQKHGFPLGKHWVDYVGEFQASDPSGAGSIVVIEQPENQHCAVTGGIMATRMKALGIKATVVGGRVRDLRELKATGLPIWARATSTVGTNAEAKAGARDVPISIGGVTVSPGDIIFCDPLEGVVAIPRELLGQVLELMPKLTTMDGHAKEAVAQGMSVTDAFKKFRG</sequence>
<feature type="binding site" evidence="1">
    <location>
        <begin position="171"/>
        <end position="174"/>
    </location>
    <ligand>
        <name>substrate</name>
    </ligand>
</feature>
<dbReference type="InterPro" id="IPR005493">
    <property type="entry name" value="RraA/RraA-like"/>
</dbReference>
<dbReference type="Gene3D" id="3.50.30.40">
    <property type="entry name" value="Ribonuclease E inhibitor RraA/RraA-like"/>
    <property type="match status" value="1"/>
</dbReference>
<keyword evidence="1" id="KW-0479">Metal-binding</keyword>
<dbReference type="PANTHER" id="PTHR33254:SF4">
    <property type="entry name" value="4-HYDROXY-4-METHYL-2-OXOGLUTARATE ALDOLASE 3-RELATED"/>
    <property type="match status" value="1"/>
</dbReference>
<dbReference type="GO" id="GO:0047443">
    <property type="term" value="F:4-hydroxy-4-methyl-2-oxoglutarate aldolase activity"/>
    <property type="evidence" value="ECO:0007669"/>
    <property type="project" value="TreeGrafter"/>
</dbReference>
<evidence type="ECO:0000256" key="1">
    <source>
        <dbReference type="PIRSR" id="PIRSR605493-1"/>
    </source>
</evidence>
<proteinExistence type="predicted"/>
<evidence type="ECO:0008006" key="4">
    <source>
        <dbReference type="Google" id="ProtNLM"/>
    </source>
</evidence>
<dbReference type="GO" id="GO:0008948">
    <property type="term" value="F:oxaloacetate decarboxylase activity"/>
    <property type="evidence" value="ECO:0007669"/>
    <property type="project" value="TreeGrafter"/>
</dbReference>
<dbReference type="CDD" id="cd16841">
    <property type="entry name" value="RraA_family"/>
    <property type="match status" value="1"/>
</dbReference>
<keyword evidence="3" id="KW-1185">Reference proteome</keyword>
<comment type="cofactor">
    <cofactor evidence="1">
        <name>Mg(2+)</name>
        <dbReference type="ChEBI" id="CHEBI:18420"/>
    </cofactor>
</comment>
<dbReference type="SUPFAM" id="SSF89562">
    <property type="entry name" value="RraA-like"/>
    <property type="match status" value="1"/>
</dbReference>
<organism evidence="2 3">
    <name type="scientific">Penicillium vulpinum</name>
    <dbReference type="NCBI Taxonomy" id="29845"/>
    <lineage>
        <taxon>Eukaryota</taxon>
        <taxon>Fungi</taxon>
        <taxon>Dikarya</taxon>
        <taxon>Ascomycota</taxon>
        <taxon>Pezizomycotina</taxon>
        <taxon>Eurotiomycetes</taxon>
        <taxon>Eurotiomycetidae</taxon>
        <taxon>Eurotiales</taxon>
        <taxon>Aspergillaceae</taxon>
        <taxon>Penicillium</taxon>
    </lineage>
</organism>
<gene>
    <name evidence="2" type="ORF">PENVUL_c005G05649</name>
</gene>
<evidence type="ECO:0000313" key="2">
    <source>
        <dbReference type="EMBL" id="OQE09849.1"/>
    </source>
</evidence>
<dbReference type="PANTHER" id="PTHR33254">
    <property type="entry name" value="4-HYDROXY-4-METHYL-2-OXOGLUTARATE ALDOLASE 3-RELATED"/>
    <property type="match status" value="1"/>
</dbReference>
<reference evidence="3" key="1">
    <citation type="journal article" date="2017" name="Nat. Microbiol.">
        <title>Global analysis of biosynthetic gene clusters reveals vast potential of secondary metabolite production in Penicillium species.</title>
        <authorList>
            <person name="Nielsen J.C."/>
            <person name="Grijseels S."/>
            <person name="Prigent S."/>
            <person name="Ji B."/>
            <person name="Dainat J."/>
            <person name="Nielsen K.F."/>
            <person name="Frisvad J.C."/>
            <person name="Workman M."/>
            <person name="Nielsen J."/>
        </authorList>
    </citation>
    <scope>NUCLEOTIDE SEQUENCE [LARGE SCALE GENOMIC DNA]</scope>
    <source>
        <strain evidence="3">IBT 29486</strain>
    </source>
</reference>
<comment type="caution">
    <text evidence="2">The sequence shown here is derived from an EMBL/GenBank/DDBJ whole genome shotgun (WGS) entry which is preliminary data.</text>
</comment>
<dbReference type="Pfam" id="PF03737">
    <property type="entry name" value="RraA-like"/>
    <property type="match status" value="1"/>
</dbReference>
<evidence type="ECO:0000313" key="3">
    <source>
        <dbReference type="Proteomes" id="UP000191518"/>
    </source>
</evidence>
<dbReference type="STRING" id="29845.A0A1V6S810"/>
<feature type="binding site" evidence="1">
    <location>
        <position position="193"/>
    </location>
    <ligand>
        <name>substrate</name>
    </ligand>
</feature>